<evidence type="ECO:0000313" key="11">
    <source>
        <dbReference type="EMBL" id="KAG7088139.1"/>
    </source>
</evidence>
<dbReference type="AlphaFoldDB" id="A0A9P7RR03"/>
<comment type="catalytic activity">
    <reaction evidence="10">
        <text>L-ornithine + NADH + O2 = N(5)-hydroxy-L-ornithine + NAD(+) + H2O</text>
        <dbReference type="Rhea" id="RHEA:41512"/>
        <dbReference type="ChEBI" id="CHEBI:15377"/>
        <dbReference type="ChEBI" id="CHEBI:15379"/>
        <dbReference type="ChEBI" id="CHEBI:46911"/>
        <dbReference type="ChEBI" id="CHEBI:57540"/>
        <dbReference type="ChEBI" id="CHEBI:57945"/>
        <dbReference type="ChEBI" id="CHEBI:78275"/>
        <dbReference type="EC" id="1.14.13.196"/>
    </reaction>
</comment>
<dbReference type="Gene3D" id="3.50.50.60">
    <property type="entry name" value="FAD/NAD(P)-binding domain"/>
    <property type="match status" value="1"/>
</dbReference>
<dbReference type="InterPro" id="IPR036188">
    <property type="entry name" value="FAD/NAD-bd_sf"/>
</dbReference>
<comment type="pathway">
    <text evidence="2">Siderophore biosynthesis.</text>
</comment>
<evidence type="ECO:0000256" key="9">
    <source>
        <dbReference type="ARBA" id="ARBA00047598"/>
    </source>
</evidence>
<evidence type="ECO:0000256" key="10">
    <source>
        <dbReference type="ARBA" id="ARBA00049248"/>
    </source>
</evidence>
<organism evidence="11 12">
    <name type="scientific">Marasmius oreades</name>
    <name type="common">fairy-ring Marasmius</name>
    <dbReference type="NCBI Taxonomy" id="181124"/>
    <lineage>
        <taxon>Eukaryota</taxon>
        <taxon>Fungi</taxon>
        <taxon>Dikarya</taxon>
        <taxon>Basidiomycota</taxon>
        <taxon>Agaricomycotina</taxon>
        <taxon>Agaricomycetes</taxon>
        <taxon>Agaricomycetidae</taxon>
        <taxon>Agaricales</taxon>
        <taxon>Marasmiineae</taxon>
        <taxon>Marasmiaceae</taxon>
        <taxon>Marasmius</taxon>
    </lineage>
</organism>
<keyword evidence="8" id="KW-0560">Oxidoreductase</keyword>
<evidence type="ECO:0000256" key="1">
    <source>
        <dbReference type="ARBA" id="ARBA00001974"/>
    </source>
</evidence>
<evidence type="ECO:0000256" key="5">
    <source>
        <dbReference type="ARBA" id="ARBA00022630"/>
    </source>
</evidence>
<name>A0A9P7RR03_9AGAR</name>
<keyword evidence="12" id="KW-1185">Reference proteome</keyword>
<evidence type="ECO:0000256" key="8">
    <source>
        <dbReference type="ARBA" id="ARBA00023002"/>
    </source>
</evidence>
<dbReference type="Proteomes" id="UP001049176">
    <property type="component" value="Chromosome 8"/>
</dbReference>
<comment type="similarity">
    <text evidence="3">Belongs to the lysine N(6)-hydroxylase/L-ornithine N(5)-oxygenase family.</text>
</comment>
<evidence type="ECO:0000256" key="4">
    <source>
        <dbReference type="ARBA" id="ARBA00012881"/>
    </source>
</evidence>
<sequence>MGCKICSTEIVGLNDGKERTILILTRAKRLTTGKVTIHRTRNLIVAREGAPNTTKDPLVVHSSEYATSSHILFQAIFGITSRRVRIGLVGSRQSAVEVTLNSNEEFQSSVIDIV</sequence>
<protein>
    <recommendedName>
        <fullName evidence="4">L-ornithine N(5)-monooxygenase [NAD(P)H]</fullName>
        <ecNumber evidence="4">1.14.13.196</ecNumber>
    </recommendedName>
</protein>
<dbReference type="GO" id="GO:0016491">
    <property type="term" value="F:oxidoreductase activity"/>
    <property type="evidence" value="ECO:0007669"/>
    <property type="project" value="UniProtKB-KW"/>
</dbReference>
<reference evidence="11" key="1">
    <citation type="journal article" date="2021" name="Genome Biol. Evol.">
        <title>The assembled and annotated genome of the fairy-ring fungus Marasmius oreades.</title>
        <authorList>
            <person name="Hiltunen M."/>
            <person name="Ament-Velasquez S.L."/>
            <person name="Johannesson H."/>
        </authorList>
    </citation>
    <scope>NUCLEOTIDE SEQUENCE</scope>
    <source>
        <strain evidence="11">03SP1</strain>
    </source>
</reference>
<evidence type="ECO:0000256" key="7">
    <source>
        <dbReference type="ARBA" id="ARBA00022857"/>
    </source>
</evidence>
<evidence type="ECO:0000313" key="12">
    <source>
        <dbReference type="Proteomes" id="UP001049176"/>
    </source>
</evidence>
<evidence type="ECO:0000256" key="2">
    <source>
        <dbReference type="ARBA" id="ARBA00004924"/>
    </source>
</evidence>
<dbReference type="KEGG" id="more:E1B28_012161"/>
<evidence type="ECO:0000256" key="3">
    <source>
        <dbReference type="ARBA" id="ARBA00007588"/>
    </source>
</evidence>
<keyword evidence="5" id="KW-0285">Flavoprotein</keyword>
<comment type="cofactor">
    <cofactor evidence="1">
        <name>FAD</name>
        <dbReference type="ChEBI" id="CHEBI:57692"/>
    </cofactor>
</comment>
<proteinExistence type="inferred from homology"/>
<dbReference type="EC" id="1.14.13.196" evidence="4"/>
<comment type="caution">
    <text evidence="11">The sequence shown here is derived from an EMBL/GenBank/DDBJ whole genome shotgun (WGS) entry which is preliminary data.</text>
</comment>
<gene>
    <name evidence="11" type="ORF">E1B28_012161</name>
</gene>
<evidence type="ECO:0000256" key="6">
    <source>
        <dbReference type="ARBA" id="ARBA00022827"/>
    </source>
</evidence>
<keyword evidence="7" id="KW-0521">NADP</keyword>
<dbReference type="GeneID" id="66081236"/>
<dbReference type="RefSeq" id="XP_043004610.1">
    <property type="nucleotide sequence ID" value="XM_043157243.1"/>
</dbReference>
<comment type="catalytic activity">
    <reaction evidence="9">
        <text>L-ornithine + NADPH + O2 = N(5)-hydroxy-L-ornithine + NADP(+) + H2O</text>
        <dbReference type="Rhea" id="RHEA:41508"/>
        <dbReference type="ChEBI" id="CHEBI:15377"/>
        <dbReference type="ChEBI" id="CHEBI:15379"/>
        <dbReference type="ChEBI" id="CHEBI:46911"/>
        <dbReference type="ChEBI" id="CHEBI:57783"/>
        <dbReference type="ChEBI" id="CHEBI:58349"/>
        <dbReference type="ChEBI" id="CHEBI:78275"/>
        <dbReference type="EC" id="1.14.13.196"/>
    </reaction>
</comment>
<dbReference type="OrthoDB" id="3519933at2759"/>
<dbReference type="EMBL" id="CM032188">
    <property type="protein sequence ID" value="KAG7088139.1"/>
    <property type="molecule type" value="Genomic_DNA"/>
</dbReference>
<dbReference type="InterPro" id="IPR025700">
    <property type="entry name" value="Lys/Orn_oxygenase"/>
</dbReference>
<accession>A0A9P7RR03</accession>
<dbReference type="Pfam" id="PF13434">
    <property type="entry name" value="Lys_Orn_oxgnase"/>
    <property type="match status" value="1"/>
</dbReference>
<keyword evidence="6" id="KW-0274">FAD</keyword>